<reference evidence="2" key="1">
    <citation type="submission" date="2024-07" db="EMBL/GenBank/DDBJ databases">
        <title>Two chromosome-level genome assemblies of Korean endemic species Abeliophyllum distichum and Forsythia ovata (Oleaceae).</title>
        <authorList>
            <person name="Jang H."/>
        </authorList>
    </citation>
    <scope>NUCLEOTIDE SEQUENCE [LARGE SCALE GENOMIC DNA]</scope>
</reference>
<accession>A0ABD1RPR4</accession>
<sequence length="231" mass="26078">MTQITKKRTIAQITKEEFLQGIWFNIVSRLSPKSVGHFTTVSKSLLNVPAFIATHLNRSIASNIDDDSLQYVFYVPFELDENKTCTKCIDNMVSFDKVYHVELPMDFKSIKCIIIGSCNGLVCLTDYACGFFGRAIYVFNPLLWKFKCIAVVRRFMTKNNLKLKSKINDAKVSGIIERSYQPVFVDGTLNWLAGYSRKSGVMIESILSFDCCSEVFREVELPGAPSMSIGS</sequence>
<evidence type="ECO:0000313" key="1">
    <source>
        <dbReference type="EMBL" id="KAL2490397.1"/>
    </source>
</evidence>
<protein>
    <submittedName>
        <fullName evidence="1">F-box protein</fullName>
    </submittedName>
</protein>
<proteinExistence type="predicted"/>
<evidence type="ECO:0000313" key="2">
    <source>
        <dbReference type="Proteomes" id="UP001604336"/>
    </source>
</evidence>
<comment type="caution">
    <text evidence="1">The sequence shown here is derived from an EMBL/GenBank/DDBJ whole genome shotgun (WGS) entry which is preliminary data.</text>
</comment>
<dbReference type="Proteomes" id="UP001604336">
    <property type="component" value="Unassembled WGS sequence"/>
</dbReference>
<gene>
    <name evidence="1" type="ORF">Adt_26025</name>
</gene>
<name>A0ABD1RPR4_9LAMI</name>
<dbReference type="InterPro" id="IPR050796">
    <property type="entry name" value="SCF_F-box_component"/>
</dbReference>
<dbReference type="PANTHER" id="PTHR31672">
    <property type="entry name" value="BNACNNG10540D PROTEIN"/>
    <property type="match status" value="1"/>
</dbReference>
<dbReference type="PANTHER" id="PTHR31672:SF13">
    <property type="entry name" value="F-BOX PROTEIN CPR30-LIKE"/>
    <property type="match status" value="1"/>
</dbReference>
<organism evidence="1 2">
    <name type="scientific">Abeliophyllum distichum</name>
    <dbReference type="NCBI Taxonomy" id="126358"/>
    <lineage>
        <taxon>Eukaryota</taxon>
        <taxon>Viridiplantae</taxon>
        <taxon>Streptophyta</taxon>
        <taxon>Embryophyta</taxon>
        <taxon>Tracheophyta</taxon>
        <taxon>Spermatophyta</taxon>
        <taxon>Magnoliopsida</taxon>
        <taxon>eudicotyledons</taxon>
        <taxon>Gunneridae</taxon>
        <taxon>Pentapetalae</taxon>
        <taxon>asterids</taxon>
        <taxon>lamiids</taxon>
        <taxon>Lamiales</taxon>
        <taxon>Oleaceae</taxon>
        <taxon>Forsythieae</taxon>
        <taxon>Abeliophyllum</taxon>
    </lineage>
</organism>
<dbReference type="EMBL" id="JBFOLK010000008">
    <property type="protein sequence ID" value="KAL2490397.1"/>
    <property type="molecule type" value="Genomic_DNA"/>
</dbReference>
<keyword evidence="2" id="KW-1185">Reference proteome</keyword>
<dbReference type="AlphaFoldDB" id="A0ABD1RPR4"/>